<accession>B0MC72</accession>
<dbReference type="PRINTS" id="PR00455">
    <property type="entry name" value="HTHTETR"/>
</dbReference>
<dbReference type="AlphaFoldDB" id="B0MC72"/>
<keyword evidence="1 2" id="KW-0238">DNA-binding</keyword>
<dbReference type="Proteomes" id="UP000004935">
    <property type="component" value="Unassembled WGS sequence"/>
</dbReference>
<dbReference type="eggNOG" id="COG1309">
    <property type="taxonomic scope" value="Bacteria"/>
</dbReference>
<reference evidence="4" key="2">
    <citation type="submission" date="2013-11" db="EMBL/GenBank/DDBJ databases">
        <title>Draft genome sequence of Anaerostipes caccae (DSM 14662).</title>
        <authorList>
            <person name="Sudarsanam P."/>
            <person name="Ley R."/>
            <person name="Guruge J."/>
            <person name="Turnbaugh P.J."/>
            <person name="Mahowald M."/>
            <person name="Liep D."/>
            <person name="Gordon J."/>
        </authorList>
    </citation>
    <scope>NUCLEOTIDE SEQUENCE</scope>
    <source>
        <strain evidence="4">DSM 14662</strain>
    </source>
</reference>
<dbReference type="EMBL" id="ABAX03000012">
    <property type="protein sequence ID" value="EDR97542.1"/>
    <property type="molecule type" value="Genomic_DNA"/>
</dbReference>
<dbReference type="InterPro" id="IPR050109">
    <property type="entry name" value="HTH-type_TetR-like_transc_reg"/>
</dbReference>
<evidence type="ECO:0000259" key="3">
    <source>
        <dbReference type="PROSITE" id="PS50977"/>
    </source>
</evidence>
<evidence type="ECO:0000256" key="2">
    <source>
        <dbReference type="PROSITE-ProRule" id="PRU00335"/>
    </source>
</evidence>
<dbReference type="PANTHER" id="PTHR30055">
    <property type="entry name" value="HTH-TYPE TRANSCRIPTIONAL REGULATOR RUTR"/>
    <property type="match status" value="1"/>
</dbReference>
<dbReference type="InterPro" id="IPR009057">
    <property type="entry name" value="Homeodomain-like_sf"/>
</dbReference>
<dbReference type="STRING" id="411490.ANACAC_01163"/>
<evidence type="ECO:0000313" key="5">
    <source>
        <dbReference type="Proteomes" id="UP000004935"/>
    </source>
</evidence>
<evidence type="ECO:0000313" key="4">
    <source>
        <dbReference type="EMBL" id="EDR97542.1"/>
    </source>
</evidence>
<feature type="DNA-binding region" description="H-T-H motif" evidence="2">
    <location>
        <begin position="49"/>
        <end position="68"/>
    </location>
</feature>
<dbReference type="InterPro" id="IPR001647">
    <property type="entry name" value="HTH_TetR"/>
</dbReference>
<dbReference type="Pfam" id="PF00440">
    <property type="entry name" value="TetR_N"/>
    <property type="match status" value="1"/>
</dbReference>
<dbReference type="HOGENOM" id="CLU_104512_0_0_9"/>
<comment type="caution">
    <text evidence="4">The sequence shown here is derived from an EMBL/GenBank/DDBJ whole genome shotgun (WGS) entry which is preliminary data.</text>
</comment>
<sequence length="206" mass="23547">MLTYLVNSTIMNNVQYRRRDALNKTVTSREAILAASQKLVMEKGLQAVNMRTVASVCGVAVGSVYNYFPSKAELLTATVENVWREIFHMPEGSVQFLNFADSVAWVYERIQKGSKQYPGFFTLHSMSFAAGEKETGRLKMEQYFDHMKTELCRVLKMDQCVNPEAFNDKLTPQSFVDLVFTNITLSLLEEKRDCSALIEIIKRVIY</sequence>
<feature type="domain" description="HTH tetR-type" evidence="3">
    <location>
        <begin position="26"/>
        <end position="86"/>
    </location>
</feature>
<proteinExistence type="predicted"/>
<dbReference type="PROSITE" id="PS50977">
    <property type="entry name" value="HTH_TETR_2"/>
    <property type="match status" value="1"/>
</dbReference>
<evidence type="ECO:0000256" key="1">
    <source>
        <dbReference type="ARBA" id="ARBA00023125"/>
    </source>
</evidence>
<name>B0MC72_ANACD</name>
<reference evidence="4" key="1">
    <citation type="submission" date="2007-11" db="EMBL/GenBank/DDBJ databases">
        <authorList>
            <person name="Fulton L."/>
            <person name="Clifton S."/>
            <person name="Fulton B."/>
            <person name="Xu J."/>
            <person name="Minx P."/>
            <person name="Pepin K.H."/>
            <person name="Johnson M."/>
            <person name="Thiruvilangam P."/>
            <person name="Bhonagiri V."/>
            <person name="Nash W.E."/>
            <person name="Mardis E.R."/>
            <person name="Wilson R.K."/>
        </authorList>
    </citation>
    <scope>NUCLEOTIDE SEQUENCE [LARGE SCALE GENOMIC DNA]</scope>
    <source>
        <strain evidence="4">DSM 14662</strain>
    </source>
</reference>
<dbReference type="Gene3D" id="1.10.357.10">
    <property type="entry name" value="Tetracycline Repressor, domain 2"/>
    <property type="match status" value="1"/>
</dbReference>
<organism evidence="4 5">
    <name type="scientific">Anaerostipes caccae (strain DSM 14662 / CCUG 47493 / JCM 13470 / NCIMB 13811 / L1-92)</name>
    <dbReference type="NCBI Taxonomy" id="411490"/>
    <lineage>
        <taxon>Bacteria</taxon>
        <taxon>Bacillati</taxon>
        <taxon>Bacillota</taxon>
        <taxon>Clostridia</taxon>
        <taxon>Lachnospirales</taxon>
        <taxon>Lachnospiraceae</taxon>
        <taxon>Anaerostipes</taxon>
    </lineage>
</organism>
<dbReference type="GO" id="GO:0000976">
    <property type="term" value="F:transcription cis-regulatory region binding"/>
    <property type="evidence" value="ECO:0007669"/>
    <property type="project" value="TreeGrafter"/>
</dbReference>
<dbReference type="GO" id="GO:0003700">
    <property type="term" value="F:DNA-binding transcription factor activity"/>
    <property type="evidence" value="ECO:0007669"/>
    <property type="project" value="TreeGrafter"/>
</dbReference>
<protein>
    <submittedName>
        <fullName evidence="4">Transcriptional regulator, TetR family</fullName>
    </submittedName>
</protein>
<gene>
    <name evidence="4" type="ORF">ANACAC_01163</name>
</gene>
<keyword evidence="5" id="KW-1185">Reference proteome</keyword>
<dbReference type="PANTHER" id="PTHR30055:SF226">
    <property type="entry name" value="HTH-TYPE TRANSCRIPTIONAL REGULATOR PKSA"/>
    <property type="match status" value="1"/>
</dbReference>
<dbReference type="SUPFAM" id="SSF46689">
    <property type="entry name" value="Homeodomain-like"/>
    <property type="match status" value="1"/>
</dbReference>